<proteinExistence type="predicted"/>
<organism evidence="1 2">
    <name type="scientific">Siphonobacter curvatus</name>
    <dbReference type="NCBI Taxonomy" id="2094562"/>
    <lineage>
        <taxon>Bacteria</taxon>
        <taxon>Pseudomonadati</taxon>
        <taxon>Bacteroidota</taxon>
        <taxon>Cytophagia</taxon>
        <taxon>Cytophagales</taxon>
        <taxon>Cytophagaceae</taxon>
        <taxon>Siphonobacter</taxon>
    </lineage>
</organism>
<reference evidence="2" key="1">
    <citation type="submission" date="2018-02" db="EMBL/GenBank/DDBJ databases">
        <title>Genome sequencing of Solimonas sp. HR-BB.</title>
        <authorList>
            <person name="Lee Y."/>
            <person name="Jeon C.O."/>
        </authorList>
    </citation>
    <scope>NUCLEOTIDE SEQUENCE [LARGE SCALE GENOMIC DNA]</scope>
    <source>
        <strain evidence="2">HR-U</strain>
    </source>
</reference>
<comment type="caution">
    <text evidence="1">The sequence shown here is derived from an EMBL/GenBank/DDBJ whole genome shotgun (WGS) entry which is preliminary data.</text>
</comment>
<dbReference type="PIRSF" id="PIRSF009151">
    <property type="entry name" value="DUF779"/>
    <property type="match status" value="1"/>
</dbReference>
<dbReference type="RefSeq" id="WP_104710073.1">
    <property type="nucleotide sequence ID" value="NZ_PTRA01000001.1"/>
</dbReference>
<evidence type="ECO:0000313" key="1">
    <source>
        <dbReference type="EMBL" id="PQA58905.1"/>
    </source>
</evidence>
<accession>A0A2S7IMJ1</accession>
<name>A0A2S7IMJ1_9BACT</name>
<dbReference type="OrthoDB" id="3725739at2"/>
<sequence length="125" mass="13910">MVARVLITDAAKAIIDQLREEHGELLFHQSGGCCDGSSPMCFPIHDFKIGSHDVLLGRVHGCDFYMSDFQFEYWQHTQLTLDVVPGRGASFSAEIPLGVRFLIRSRLFTEEELQNLEPVSVGGAV</sequence>
<gene>
    <name evidence="1" type="ORF">C5O19_04395</name>
</gene>
<evidence type="ECO:0000313" key="2">
    <source>
        <dbReference type="Proteomes" id="UP000239590"/>
    </source>
</evidence>
<protein>
    <submittedName>
        <fullName evidence="1">DUF779 domain-containing protein</fullName>
    </submittedName>
</protein>
<dbReference type="Pfam" id="PF05610">
    <property type="entry name" value="DUF779"/>
    <property type="match status" value="1"/>
</dbReference>
<dbReference type="EMBL" id="PTRA01000001">
    <property type="protein sequence ID" value="PQA58905.1"/>
    <property type="molecule type" value="Genomic_DNA"/>
</dbReference>
<keyword evidence="2" id="KW-1185">Reference proteome</keyword>
<dbReference type="InterPro" id="IPR008497">
    <property type="entry name" value="DUF779"/>
</dbReference>
<dbReference type="Proteomes" id="UP000239590">
    <property type="component" value="Unassembled WGS sequence"/>
</dbReference>
<dbReference type="AlphaFoldDB" id="A0A2S7IMJ1"/>